<feature type="signal peptide" evidence="1">
    <location>
        <begin position="1"/>
        <end position="18"/>
    </location>
</feature>
<protein>
    <submittedName>
        <fullName evidence="3">DUF2807 domain-containing protein</fullName>
    </submittedName>
</protein>
<evidence type="ECO:0000313" key="4">
    <source>
        <dbReference type="Proteomes" id="UP000271937"/>
    </source>
</evidence>
<dbReference type="AlphaFoldDB" id="A0A3P3WG74"/>
<reference evidence="3 4" key="1">
    <citation type="submission" date="2018-11" db="EMBL/GenBank/DDBJ databases">
        <title>Flavobacterium sp. nov., YIM 102600 draft genome.</title>
        <authorList>
            <person name="Li G."/>
            <person name="Jiang Y."/>
        </authorList>
    </citation>
    <scope>NUCLEOTIDE SEQUENCE [LARGE SCALE GENOMIC DNA]</scope>
    <source>
        <strain evidence="3 4">YIM 102600</strain>
    </source>
</reference>
<dbReference type="Pfam" id="PF10988">
    <property type="entry name" value="DUF2807"/>
    <property type="match status" value="1"/>
</dbReference>
<dbReference type="OrthoDB" id="704821at2"/>
<keyword evidence="1" id="KW-0732">Signal</keyword>
<feature type="chain" id="PRO_5018337571" evidence="1">
    <location>
        <begin position="19"/>
        <end position="223"/>
    </location>
</feature>
<dbReference type="Proteomes" id="UP000271937">
    <property type="component" value="Unassembled WGS sequence"/>
</dbReference>
<dbReference type="EMBL" id="RQVR01000001">
    <property type="protein sequence ID" value="RRJ94161.1"/>
    <property type="molecule type" value="Genomic_DNA"/>
</dbReference>
<gene>
    <name evidence="3" type="ORF">EG849_01435</name>
</gene>
<organism evidence="3 4">
    <name type="scientific">Flavobacterium macacae</name>
    <dbReference type="NCBI Taxonomy" id="2488993"/>
    <lineage>
        <taxon>Bacteria</taxon>
        <taxon>Pseudomonadati</taxon>
        <taxon>Bacteroidota</taxon>
        <taxon>Flavobacteriia</taxon>
        <taxon>Flavobacteriales</taxon>
        <taxon>Flavobacteriaceae</taxon>
        <taxon>Flavobacterium</taxon>
    </lineage>
</organism>
<evidence type="ECO:0000259" key="2">
    <source>
        <dbReference type="Pfam" id="PF10988"/>
    </source>
</evidence>
<dbReference type="InterPro" id="IPR021255">
    <property type="entry name" value="DUF2807"/>
</dbReference>
<dbReference type="RefSeq" id="WP_125011303.1">
    <property type="nucleotide sequence ID" value="NZ_RQVR01000001.1"/>
</dbReference>
<feature type="domain" description="Putative auto-transporter adhesin head GIN" evidence="2">
    <location>
        <begin position="27"/>
        <end position="207"/>
    </location>
</feature>
<dbReference type="Gene3D" id="2.160.20.120">
    <property type="match status" value="1"/>
</dbReference>
<evidence type="ECO:0000256" key="1">
    <source>
        <dbReference type="SAM" id="SignalP"/>
    </source>
</evidence>
<proteinExistence type="predicted"/>
<name>A0A3P3WG74_9FLAO</name>
<evidence type="ECO:0000313" key="3">
    <source>
        <dbReference type="EMBL" id="RRJ94161.1"/>
    </source>
</evidence>
<sequence>MKKIVLVAFLMLSQMNFAQDKSVSLGDFDEVKVFDRISLQMIQGTENKIEITGAKKDDVEIVNKNGELKIRMKFGKLLTGDDITAKLYFKNEIHEITASEGSYVSSEATFKAVAFEVSSKEGAEVKINLDVQKLDAKTSSGGILKLNGSATNVVAISNSGGIVKAKDLKTKQTQITVNAGGEAEVNASEFVEAKTRAGGNIHVYGSPKQVNKKNVIGGNITIH</sequence>
<comment type="caution">
    <text evidence="3">The sequence shown here is derived from an EMBL/GenBank/DDBJ whole genome shotgun (WGS) entry which is preliminary data.</text>
</comment>
<keyword evidence="4" id="KW-1185">Reference proteome</keyword>
<accession>A0A3P3WG74</accession>